<dbReference type="Gene3D" id="2.60.40.1180">
    <property type="entry name" value="Golgi alpha-mannosidase II"/>
    <property type="match status" value="1"/>
</dbReference>
<dbReference type="GO" id="GO:0005509">
    <property type="term" value="F:calcium ion binding"/>
    <property type="evidence" value="ECO:0007669"/>
    <property type="project" value="InterPro"/>
</dbReference>
<evidence type="ECO:0000256" key="16">
    <source>
        <dbReference type="SAM" id="SignalP"/>
    </source>
</evidence>
<evidence type="ECO:0000256" key="14">
    <source>
        <dbReference type="PIRSR" id="PIRSR001024-4"/>
    </source>
</evidence>
<feature type="active site" description="Nucleophile" evidence="11">
    <location>
        <position position="212"/>
    </location>
</feature>
<feature type="site" description="Transition state stabilizer" evidence="12">
    <location>
        <position position="302"/>
    </location>
</feature>
<evidence type="ECO:0000256" key="5">
    <source>
        <dbReference type="ARBA" id="ARBA00022723"/>
    </source>
</evidence>
<dbReference type="InterPro" id="IPR013780">
    <property type="entry name" value="Glyco_hydro_b"/>
</dbReference>
<dbReference type="PIRSF" id="PIRSF001024">
    <property type="entry name" value="Alph-amyl_fung"/>
    <property type="match status" value="1"/>
</dbReference>
<evidence type="ECO:0000256" key="12">
    <source>
        <dbReference type="PIRSR" id="PIRSR001024-2"/>
    </source>
</evidence>
<feature type="binding site" evidence="13">
    <location>
        <position position="135"/>
    </location>
    <ligand>
        <name>Ca(2+)</name>
        <dbReference type="ChEBI" id="CHEBI:29108"/>
        <label>1</label>
    </ligand>
</feature>
<keyword evidence="19" id="KW-1185">Reference proteome</keyword>
<feature type="binding site" evidence="15">
    <location>
        <position position="349"/>
    </location>
    <ligand>
        <name>substrate</name>
    </ligand>
</feature>
<name>A0AAD1XC52_EUPCR</name>
<feature type="binding site" evidence="15">
    <location>
        <position position="210"/>
    </location>
    <ligand>
        <name>substrate</name>
    </ligand>
</feature>
<sequence>MRKPLLATLFICLALSAALAAHSTEEWKSRTIYQIITDRFARTDASDDGDCEDLHHYCCGTFKGLENNLDYIQKMGFDAIWISPVPENYGEDYHGYGALDWYNVNPRFGGEDDLKSLIHEMHKRDMWVMLDVVANHVAYIDEDYEKVTPFDKEEYYHVKCQINNWDDPNEVEYCRLSNLPDLNQDNPYVREELKKWIKWVIDEFDIDGIRIDTVPHVKREFWKEYTDAAGCYAVGEALNGDPHFLASYQGPLPAMLNYHAFFASRDLFEKGYSMYTLRDVVNTDNEVFPDPTVLGTFVDNHDKARFLSYHSDQKNYQNLLVFNFFLQGIPIVYYGTEQSFNGGDDPWNRETLWGNMDTESEMYKFVTNMVNARKQFKVWEHPHIERYVNQDIYAFSRGDVLIATTNVHTSFGVDITYLPDSYKEGDILCNVLSTGNDCITVTNGSLNVHFDDGEPKVYVPQARLVKE</sequence>
<keyword evidence="10" id="KW-0326">Glycosidase</keyword>
<protein>
    <recommendedName>
        <fullName evidence="4">alpha-amylase</fullName>
        <ecNumber evidence="4">3.2.1.1</ecNumber>
    </recommendedName>
</protein>
<dbReference type="InterPro" id="IPR013777">
    <property type="entry name" value="A-amylase-like"/>
</dbReference>
<comment type="similarity">
    <text evidence="3">Belongs to the glycosyl hydrolase 13 family.</text>
</comment>
<comment type="catalytic activity">
    <reaction evidence="1">
        <text>Endohydrolysis of (1-&gt;4)-alpha-D-glucosidic linkages in polysaccharides containing three or more (1-&gt;4)-alpha-linked D-glucose units.</text>
        <dbReference type="EC" id="3.2.1.1"/>
    </reaction>
</comment>
<evidence type="ECO:0000256" key="3">
    <source>
        <dbReference type="ARBA" id="ARBA00008061"/>
    </source>
</evidence>
<evidence type="ECO:0000256" key="13">
    <source>
        <dbReference type="PIRSR" id="PIRSR001024-3"/>
    </source>
</evidence>
<feature type="disulfide bond" evidence="14">
    <location>
        <begin position="51"/>
        <end position="58"/>
    </location>
</feature>
<evidence type="ECO:0000256" key="15">
    <source>
        <dbReference type="PIRSR" id="PIRSR001024-5"/>
    </source>
</evidence>
<evidence type="ECO:0000313" key="18">
    <source>
        <dbReference type="EMBL" id="CAI2368875.1"/>
    </source>
</evidence>
<keyword evidence="7" id="KW-0378">Hydrolase</keyword>
<dbReference type="CDD" id="cd11319">
    <property type="entry name" value="AmyAc_euk_AmyA"/>
    <property type="match status" value="1"/>
</dbReference>
<accession>A0AAD1XC52</accession>
<feature type="disulfide bond" evidence="14">
    <location>
        <begin position="160"/>
        <end position="174"/>
    </location>
</feature>
<evidence type="ECO:0000256" key="4">
    <source>
        <dbReference type="ARBA" id="ARBA00012595"/>
    </source>
</evidence>
<dbReference type="GO" id="GO:0004556">
    <property type="term" value="F:alpha-amylase activity"/>
    <property type="evidence" value="ECO:0007669"/>
    <property type="project" value="UniProtKB-EC"/>
</dbReference>
<gene>
    <name evidence="18" type="ORF">ECRASSUSDP1_LOCUS10171</name>
</gene>
<dbReference type="EMBL" id="CAMPGE010010021">
    <property type="protein sequence ID" value="CAI2368875.1"/>
    <property type="molecule type" value="Genomic_DNA"/>
</dbReference>
<feature type="active site" description="Proton donor" evidence="11">
    <location>
        <position position="236"/>
    </location>
</feature>
<feature type="binding site" evidence="13">
    <location>
        <position position="236"/>
    </location>
    <ligand>
        <name>Ca(2+)</name>
        <dbReference type="ChEBI" id="CHEBI:29108"/>
        <label>2</label>
    </ligand>
</feature>
<feature type="binding site" evidence="13">
    <location>
        <position position="181"/>
    </location>
    <ligand>
        <name>Ca(2+)</name>
        <dbReference type="ChEBI" id="CHEBI:29108"/>
        <label>1</label>
    </ligand>
</feature>
<comment type="cofactor">
    <cofactor evidence="2">
        <name>Ca(2+)</name>
        <dbReference type="ChEBI" id="CHEBI:29108"/>
    </cofactor>
</comment>
<evidence type="ECO:0000256" key="1">
    <source>
        <dbReference type="ARBA" id="ARBA00000548"/>
    </source>
</evidence>
<dbReference type="Proteomes" id="UP001295684">
    <property type="component" value="Unassembled WGS sequence"/>
</dbReference>
<evidence type="ECO:0000256" key="9">
    <source>
        <dbReference type="ARBA" id="ARBA00023277"/>
    </source>
</evidence>
<dbReference type="InterPro" id="IPR017853">
    <property type="entry name" value="GH"/>
</dbReference>
<evidence type="ECO:0000313" key="19">
    <source>
        <dbReference type="Proteomes" id="UP001295684"/>
    </source>
</evidence>
<feature type="binding site" evidence="13">
    <location>
        <position position="216"/>
    </location>
    <ligand>
        <name>Ca(2+)</name>
        <dbReference type="ChEBI" id="CHEBI:29108"/>
        <label>1</label>
    </ligand>
</feature>
<dbReference type="SUPFAM" id="SSF51011">
    <property type="entry name" value="Glycosyl hydrolase domain"/>
    <property type="match status" value="1"/>
</dbReference>
<evidence type="ECO:0000259" key="17">
    <source>
        <dbReference type="SMART" id="SM00642"/>
    </source>
</evidence>
<evidence type="ECO:0000256" key="6">
    <source>
        <dbReference type="ARBA" id="ARBA00022729"/>
    </source>
</evidence>
<feature type="binding site" evidence="13">
    <location>
        <position position="172"/>
    </location>
    <ligand>
        <name>Ca(2+)</name>
        <dbReference type="ChEBI" id="CHEBI:29108"/>
        <label>1</label>
    </ligand>
</feature>
<evidence type="ECO:0000256" key="8">
    <source>
        <dbReference type="ARBA" id="ARBA00022837"/>
    </source>
</evidence>
<keyword evidence="5 13" id="KW-0479">Metal-binding</keyword>
<feature type="binding site" evidence="15">
    <location>
        <position position="240"/>
    </location>
    <ligand>
        <name>substrate</name>
    </ligand>
</feature>
<dbReference type="PANTHER" id="PTHR10357:SF215">
    <property type="entry name" value="ALPHA-AMYLASE 1"/>
    <property type="match status" value="1"/>
</dbReference>
<dbReference type="SMART" id="SM00642">
    <property type="entry name" value="Aamy"/>
    <property type="match status" value="1"/>
</dbReference>
<feature type="chain" id="PRO_5041914185" description="alpha-amylase" evidence="16">
    <location>
        <begin position="21"/>
        <end position="467"/>
    </location>
</feature>
<dbReference type="Gene3D" id="3.20.20.80">
    <property type="entry name" value="Glycosidases"/>
    <property type="match status" value="1"/>
</dbReference>
<dbReference type="PANTHER" id="PTHR10357">
    <property type="entry name" value="ALPHA-AMYLASE FAMILY MEMBER"/>
    <property type="match status" value="1"/>
</dbReference>
<dbReference type="SUPFAM" id="SSF51445">
    <property type="entry name" value="(Trans)glycosidases"/>
    <property type="match status" value="1"/>
</dbReference>
<dbReference type="EC" id="3.2.1.1" evidence="4"/>
<comment type="caution">
    <text evidence="18">The sequence shown here is derived from an EMBL/GenBank/DDBJ whole genome shotgun (WGS) entry which is preliminary data.</text>
</comment>
<feature type="signal peptide" evidence="16">
    <location>
        <begin position="1"/>
        <end position="20"/>
    </location>
</feature>
<feature type="binding site" evidence="15">
    <location>
        <position position="302"/>
    </location>
    <ligand>
        <name>substrate</name>
    </ligand>
</feature>
<dbReference type="GO" id="GO:0005975">
    <property type="term" value="P:carbohydrate metabolic process"/>
    <property type="evidence" value="ECO:0007669"/>
    <property type="project" value="InterPro"/>
</dbReference>
<evidence type="ECO:0000256" key="11">
    <source>
        <dbReference type="PIRSR" id="PIRSR001024-1"/>
    </source>
</evidence>
<evidence type="ECO:0000256" key="10">
    <source>
        <dbReference type="ARBA" id="ARBA00023295"/>
    </source>
</evidence>
<reference evidence="18" key="1">
    <citation type="submission" date="2023-07" db="EMBL/GenBank/DDBJ databases">
        <authorList>
            <consortium name="AG Swart"/>
            <person name="Singh M."/>
            <person name="Singh A."/>
            <person name="Seah K."/>
            <person name="Emmerich C."/>
        </authorList>
    </citation>
    <scope>NUCLEOTIDE SEQUENCE</scope>
    <source>
        <strain evidence="18">DP1</strain>
    </source>
</reference>
<organism evidence="18 19">
    <name type="scientific">Euplotes crassus</name>
    <dbReference type="NCBI Taxonomy" id="5936"/>
    <lineage>
        <taxon>Eukaryota</taxon>
        <taxon>Sar</taxon>
        <taxon>Alveolata</taxon>
        <taxon>Ciliophora</taxon>
        <taxon>Intramacronucleata</taxon>
        <taxon>Spirotrichea</taxon>
        <taxon>Hypotrichia</taxon>
        <taxon>Euplotida</taxon>
        <taxon>Euplotidae</taxon>
        <taxon>Moneuplotes</taxon>
    </lineage>
</organism>
<dbReference type="Pfam" id="PF00128">
    <property type="entry name" value="Alpha-amylase"/>
    <property type="match status" value="1"/>
</dbReference>
<feature type="binding site" evidence="13">
    <location>
        <position position="212"/>
    </location>
    <ligand>
        <name>Ca(2+)</name>
        <dbReference type="ChEBI" id="CHEBI:29108"/>
        <label>2</label>
    </ligand>
</feature>
<dbReference type="AlphaFoldDB" id="A0AAD1XC52"/>
<evidence type="ECO:0000256" key="7">
    <source>
        <dbReference type="ARBA" id="ARBA00022801"/>
    </source>
</evidence>
<feature type="binding site" evidence="15">
    <location>
        <position position="136"/>
    </location>
    <ligand>
        <name>substrate</name>
    </ligand>
</feature>
<dbReference type="InterPro" id="IPR006047">
    <property type="entry name" value="GH13_cat_dom"/>
</dbReference>
<keyword evidence="9" id="KW-0119">Carbohydrate metabolism</keyword>
<feature type="domain" description="Glycosyl hydrolase family 13 catalytic" evidence="17">
    <location>
        <begin position="34"/>
        <end position="373"/>
    </location>
</feature>
<proteinExistence type="inferred from homology"/>
<evidence type="ECO:0000256" key="2">
    <source>
        <dbReference type="ARBA" id="ARBA00001913"/>
    </source>
</evidence>
<keyword evidence="8 13" id="KW-0106">Calcium</keyword>
<keyword evidence="14" id="KW-1015">Disulfide bond</keyword>
<keyword evidence="6 16" id="KW-0732">Signal</keyword>